<name>X1HGY4_9ZZZZ</name>
<gene>
    <name evidence="1" type="ORF">S03H2_41274</name>
</gene>
<accession>X1HGY4</accession>
<sequence>IYIPPNWLYFYPHKIHKVIVATVPYTGGTASYVGITAFN</sequence>
<organism evidence="1">
    <name type="scientific">marine sediment metagenome</name>
    <dbReference type="NCBI Taxonomy" id="412755"/>
    <lineage>
        <taxon>unclassified sequences</taxon>
        <taxon>metagenomes</taxon>
        <taxon>ecological metagenomes</taxon>
    </lineage>
</organism>
<evidence type="ECO:0000313" key="1">
    <source>
        <dbReference type="EMBL" id="GAH68722.1"/>
    </source>
</evidence>
<comment type="caution">
    <text evidence="1">The sequence shown here is derived from an EMBL/GenBank/DDBJ whole genome shotgun (WGS) entry which is preliminary data.</text>
</comment>
<feature type="non-terminal residue" evidence="1">
    <location>
        <position position="1"/>
    </location>
</feature>
<dbReference type="EMBL" id="BARU01025631">
    <property type="protein sequence ID" value="GAH68722.1"/>
    <property type="molecule type" value="Genomic_DNA"/>
</dbReference>
<proteinExistence type="predicted"/>
<reference evidence="1" key="1">
    <citation type="journal article" date="2014" name="Front. Microbiol.">
        <title>High frequency of phylogenetically diverse reductive dehalogenase-homologous genes in deep subseafloor sedimentary metagenomes.</title>
        <authorList>
            <person name="Kawai M."/>
            <person name="Futagami T."/>
            <person name="Toyoda A."/>
            <person name="Takaki Y."/>
            <person name="Nishi S."/>
            <person name="Hori S."/>
            <person name="Arai W."/>
            <person name="Tsubouchi T."/>
            <person name="Morono Y."/>
            <person name="Uchiyama I."/>
            <person name="Ito T."/>
            <person name="Fujiyama A."/>
            <person name="Inagaki F."/>
            <person name="Takami H."/>
        </authorList>
    </citation>
    <scope>NUCLEOTIDE SEQUENCE</scope>
    <source>
        <strain evidence="1">Expedition CK06-06</strain>
    </source>
</reference>
<dbReference type="AlphaFoldDB" id="X1HGY4"/>
<protein>
    <submittedName>
        <fullName evidence="1">Uncharacterized protein</fullName>
    </submittedName>
</protein>